<dbReference type="InterPro" id="IPR013108">
    <property type="entry name" value="Amidohydro_3"/>
</dbReference>
<feature type="chain" id="PRO_5021467719" evidence="2">
    <location>
        <begin position="42"/>
        <end position="616"/>
    </location>
</feature>
<dbReference type="CDD" id="cd01300">
    <property type="entry name" value="YtcJ_like"/>
    <property type="match status" value="1"/>
</dbReference>
<sequence length="616" mass="65431">MCTACEWAPHFAAFGRRAALRGAMTVVAATALGGTALTACAAPGESSGSDDTTGASAAPSGASAAPSEANADFVFRNGSIYTVAGPTPWAKGLAVTGKTITYVGDEAGAMAQAGERTRVIDLDGRLLMPGFVEGHIHPFMGAFLTSGIDLQLPTAADALAAISSYAKANPDGAVRGFGWRVDMFGPDGPNRADLDRILPDRPAFFFAIDGHSLWVNTKALEMAGVDRNTPDPIPGFSYYVRDAKGDPTGYVLEVVAELKVVNAIEPISAATMAKLLASWTPKATAAGITSIFDAGVPPIGEDQASILNLYTDAESRGELPFRVVASYAVKEAPVDGVVAKMTEVRNRISTELVQANVVKIVGDGTQGGYTAWLLEPYADRPDTKGNSPFTVEQWHQVVREVDAAGFDLHMHACGERTARVALDAVQEAIAANPARDRRHTIAHLVYVEDPDSQRFGELGVIAQFSANWSSADPDTVTNMGERYGAPRKDLLYRTQDVLTSGGRISLGTDWPAAGYYSTYKPLESIQVGVTRQLIGKPDAEVLAPADQRLSVAEAVHANTLGAAYQIRLDDKVGSLEVGKLADMIVLDKNVLQIDPHDIHQTKVTMTMMNGKILQES</sequence>
<evidence type="ECO:0000313" key="4">
    <source>
        <dbReference type="EMBL" id="TPG32539.1"/>
    </source>
</evidence>
<dbReference type="EMBL" id="RCZG01000008">
    <property type="protein sequence ID" value="TPG32539.1"/>
    <property type="molecule type" value="Genomic_DNA"/>
</dbReference>
<dbReference type="Gene3D" id="2.30.40.10">
    <property type="entry name" value="Urease, subunit C, domain 1"/>
    <property type="match status" value="1"/>
</dbReference>
<feature type="signal peptide" evidence="2">
    <location>
        <begin position="1"/>
        <end position="41"/>
    </location>
</feature>
<dbReference type="SUPFAM" id="SSF51556">
    <property type="entry name" value="Metallo-dependent hydrolases"/>
    <property type="match status" value="1"/>
</dbReference>
<name>A0A502E6F7_9MYCO</name>
<dbReference type="PANTHER" id="PTHR22642">
    <property type="entry name" value="IMIDAZOLONEPROPIONASE"/>
    <property type="match status" value="1"/>
</dbReference>
<feature type="compositionally biased region" description="Low complexity" evidence="1">
    <location>
        <begin position="54"/>
        <end position="65"/>
    </location>
</feature>
<dbReference type="InterPro" id="IPR032466">
    <property type="entry name" value="Metal_Hydrolase"/>
</dbReference>
<reference evidence="4 5" key="1">
    <citation type="journal article" date="2019" name="Environ. Microbiol.">
        <title>Species interactions and distinct microbial communities in high Arctic permafrost affected cryosols are associated with the CH4 and CO2 gas fluxes.</title>
        <authorList>
            <person name="Altshuler I."/>
            <person name="Hamel J."/>
            <person name="Turney S."/>
            <person name="Magnuson E."/>
            <person name="Levesque R."/>
            <person name="Greer C."/>
            <person name="Whyte L.G."/>
        </authorList>
    </citation>
    <scope>NUCLEOTIDE SEQUENCE [LARGE SCALE GENOMIC DNA]</scope>
    <source>
        <strain evidence="4 5">S5.20</strain>
    </source>
</reference>
<dbReference type="RefSeq" id="WP_140694601.1">
    <property type="nucleotide sequence ID" value="NZ_RCZG01000008.1"/>
</dbReference>
<dbReference type="InterPro" id="IPR006311">
    <property type="entry name" value="TAT_signal"/>
</dbReference>
<comment type="caution">
    <text evidence="4">The sequence shown here is derived from an EMBL/GenBank/DDBJ whole genome shotgun (WGS) entry which is preliminary data.</text>
</comment>
<gene>
    <name evidence="4" type="ORF">EAH80_19975</name>
</gene>
<dbReference type="PROSITE" id="PS51318">
    <property type="entry name" value="TAT"/>
    <property type="match status" value="1"/>
</dbReference>
<dbReference type="SUPFAM" id="SSF51338">
    <property type="entry name" value="Composite domain of metallo-dependent hydrolases"/>
    <property type="match status" value="1"/>
</dbReference>
<evidence type="ECO:0000256" key="2">
    <source>
        <dbReference type="SAM" id="SignalP"/>
    </source>
</evidence>
<proteinExistence type="predicted"/>
<dbReference type="GO" id="GO:0016810">
    <property type="term" value="F:hydrolase activity, acting on carbon-nitrogen (but not peptide) bonds"/>
    <property type="evidence" value="ECO:0007669"/>
    <property type="project" value="InterPro"/>
</dbReference>
<dbReference type="OrthoDB" id="3173428at2"/>
<keyword evidence="2" id="KW-0732">Signal</keyword>
<dbReference type="InterPro" id="IPR033932">
    <property type="entry name" value="YtcJ-like"/>
</dbReference>
<dbReference type="PANTHER" id="PTHR22642:SF2">
    <property type="entry name" value="PROTEIN LONG AFTER FAR-RED 3"/>
    <property type="match status" value="1"/>
</dbReference>
<dbReference type="InterPro" id="IPR011059">
    <property type="entry name" value="Metal-dep_hydrolase_composite"/>
</dbReference>
<dbReference type="AlphaFoldDB" id="A0A502E6F7"/>
<keyword evidence="4" id="KW-0378">Hydrolase</keyword>
<accession>A0A502E6F7</accession>
<evidence type="ECO:0000259" key="3">
    <source>
        <dbReference type="Pfam" id="PF07969"/>
    </source>
</evidence>
<feature type="region of interest" description="Disordered" evidence="1">
    <location>
        <begin position="42"/>
        <end position="65"/>
    </location>
</feature>
<protein>
    <submittedName>
        <fullName evidence="4">Amidohydrolase</fullName>
    </submittedName>
</protein>
<dbReference type="Pfam" id="PF07969">
    <property type="entry name" value="Amidohydro_3"/>
    <property type="match status" value="1"/>
</dbReference>
<evidence type="ECO:0000313" key="5">
    <source>
        <dbReference type="Proteomes" id="UP000320095"/>
    </source>
</evidence>
<dbReference type="Gene3D" id="3.20.20.140">
    <property type="entry name" value="Metal-dependent hydrolases"/>
    <property type="match status" value="1"/>
</dbReference>
<feature type="domain" description="Amidohydrolase 3" evidence="3">
    <location>
        <begin position="118"/>
        <end position="613"/>
    </location>
</feature>
<dbReference type="Proteomes" id="UP000320095">
    <property type="component" value="Unassembled WGS sequence"/>
</dbReference>
<evidence type="ECO:0000256" key="1">
    <source>
        <dbReference type="SAM" id="MobiDB-lite"/>
    </source>
</evidence>
<dbReference type="Gene3D" id="3.10.310.70">
    <property type="match status" value="1"/>
</dbReference>
<organism evidence="4 5">
    <name type="scientific">Mycolicibacterium hodleri</name>
    <dbReference type="NCBI Taxonomy" id="49897"/>
    <lineage>
        <taxon>Bacteria</taxon>
        <taxon>Bacillati</taxon>
        <taxon>Actinomycetota</taxon>
        <taxon>Actinomycetes</taxon>
        <taxon>Mycobacteriales</taxon>
        <taxon>Mycobacteriaceae</taxon>
        <taxon>Mycolicibacterium</taxon>
    </lineage>
</organism>
<keyword evidence="5" id="KW-1185">Reference proteome</keyword>